<name>A0AAE5CDE0_9BACT</name>
<dbReference type="CDD" id="cd00841">
    <property type="entry name" value="MPP_YfcE"/>
    <property type="match status" value="1"/>
</dbReference>
<dbReference type="InterPro" id="IPR041802">
    <property type="entry name" value="MPP_YfcE"/>
</dbReference>
<dbReference type="Proteomes" id="UP000702544">
    <property type="component" value="Unassembled WGS sequence"/>
</dbReference>
<dbReference type="Pfam" id="PF12850">
    <property type="entry name" value="Metallophos_2"/>
    <property type="match status" value="1"/>
</dbReference>
<dbReference type="GO" id="GO:0016787">
    <property type="term" value="F:hydrolase activity"/>
    <property type="evidence" value="ECO:0007669"/>
    <property type="project" value="UniProtKB-UniRule"/>
</dbReference>
<accession>A0AAE5CDE0</accession>
<reference evidence="4 5" key="1">
    <citation type="submission" date="2020-01" db="EMBL/GenBank/DDBJ databases">
        <title>Genomes assembled from Gulf of Kutch pelagic sediment metagenomes.</title>
        <authorList>
            <person name="Chandrashekar M."/>
            <person name="Mahajan M.S."/>
            <person name="Dave K.J."/>
            <person name="Vatsa P."/>
            <person name="Nathani N.M."/>
        </authorList>
    </citation>
    <scope>NUCLEOTIDE SEQUENCE [LARGE SCALE GENOMIC DNA]</scope>
    <source>
        <strain evidence="4">KS3-K002</strain>
    </source>
</reference>
<evidence type="ECO:0000256" key="2">
    <source>
        <dbReference type="RuleBase" id="RU362039"/>
    </source>
</evidence>
<evidence type="ECO:0000259" key="3">
    <source>
        <dbReference type="Pfam" id="PF12850"/>
    </source>
</evidence>
<dbReference type="PANTHER" id="PTHR43165:SF1">
    <property type="entry name" value="PHOSPHODIESTERASE MJ0936"/>
    <property type="match status" value="1"/>
</dbReference>
<dbReference type="AlphaFoldDB" id="A0AAE5CDE0"/>
<comment type="similarity">
    <text evidence="1 2">Belongs to the metallophosphoesterase superfamily. YfcE family.</text>
</comment>
<dbReference type="InterPro" id="IPR029052">
    <property type="entry name" value="Metallo-depent_PP-like"/>
</dbReference>
<dbReference type="NCBIfam" id="TIGR00040">
    <property type="entry name" value="yfcE"/>
    <property type="match status" value="1"/>
</dbReference>
<protein>
    <recommendedName>
        <fullName evidence="2">Phosphoesterase</fullName>
        <ecNumber evidence="2">3.1.4.-</ecNumber>
    </recommendedName>
</protein>
<comment type="cofactor">
    <cofactor evidence="2">
        <name>a divalent metal cation</name>
        <dbReference type="ChEBI" id="CHEBI:60240"/>
    </cofactor>
</comment>
<comment type="caution">
    <text evidence="4">The sequence shown here is derived from an EMBL/GenBank/DDBJ whole genome shotgun (WGS) entry which is preliminary data.</text>
</comment>
<dbReference type="GO" id="GO:0046872">
    <property type="term" value="F:metal ion binding"/>
    <property type="evidence" value="ECO:0007669"/>
    <property type="project" value="UniProtKB-KW"/>
</dbReference>
<feature type="domain" description="Calcineurin-like phosphoesterase" evidence="3">
    <location>
        <begin position="5"/>
        <end position="148"/>
    </location>
</feature>
<dbReference type="SUPFAM" id="SSF56300">
    <property type="entry name" value="Metallo-dependent phosphatases"/>
    <property type="match status" value="1"/>
</dbReference>
<proteinExistence type="inferred from homology"/>
<dbReference type="EC" id="3.1.4.-" evidence="2"/>
<dbReference type="InterPro" id="IPR053193">
    <property type="entry name" value="MetalloPDE_YfcE-like"/>
</dbReference>
<evidence type="ECO:0000313" key="4">
    <source>
        <dbReference type="EMBL" id="NIR75599.1"/>
    </source>
</evidence>
<evidence type="ECO:0000313" key="5">
    <source>
        <dbReference type="Proteomes" id="UP000702544"/>
    </source>
</evidence>
<dbReference type="InterPro" id="IPR000979">
    <property type="entry name" value="Phosphodiesterase_MJ0936/Vps29"/>
</dbReference>
<evidence type="ECO:0000256" key="1">
    <source>
        <dbReference type="ARBA" id="ARBA00008950"/>
    </source>
</evidence>
<dbReference type="InterPro" id="IPR024654">
    <property type="entry name" value="Calcineurin-like_PHP_lpxH"/>
</dbReference>
<sequence length="162" mass="17703">MTDRLRIGLISDTHGLLRNEVYAAFEGVDEVLHAGDVGDPAILDELEVIAPVRAVYGNVDGFDVREVTPERLELERAGHRIAVVHGHQWGSPRVSDLAEAFHDFAVVVYGHTHEPLIEGTDGPLIVNPGSAGHRRFGKPVTVATLKLARNRRPAARLVDLLD</sequence>
<dbReference type="Gene3D" id="3.60.21.10">
    <property type="match status" value="1"/>
</dbReference>
<keyword evidence="2" id="KW-0479">Metal-binding</keyword>
<gene>
    <name evidence="4" type="ORF">GWO12_10900</name>
</gene>
<organism evidence="4 5">
    <name type="scientific">Candidatus Kutchimonas denitrificans</name>
    <dbReference type="NCBI Taxonomy" id="3056748"/>
    <lineage>
        <taxon>Bacteria</taxon>
        <taxon>Pseudomonadati</taxon>
        <taxon>Gemmatimonadota</taxon>
        <taxon>Gemmatimonadia</taxon>
        <taxon>Candidatus Palauibacterales</taxon>
        <taxon>Candidatus Palauibacteraceae</taxon>
        <taxon>Candidatus Kutchimonas</taxon>
    </lineage>
</organism>
<dbReference type="EMBL" id="JAACAK010000083">
    <property type="protein sequence ID" value="NIR75599.1"/>
    <property type="molecule type" value="Genomic_DNA"/>
</dbReference>
<dbReference type="PANTHER" id="PTHR43165">
    <property type="entry name" value="METALLOPHOSPHOESTERASE"/>
    <property type="match status" value="1"/>
</dbReference>